<organism evidence="2 3">
    <name type="scientific">Holtiella tumoricola</name>
    <dbReference type="NCBI Taxonomy" id="3018743"/>
    <lineage>
        <taxon>Bacteria</taxon>
        <taxon>Bacillati</taxon>
        <taxon>Bacillota</taxon>
        <taxon>Clostridia</taxon>
        <taxon>Lachnospirales</taxon>
        <taxon>Cellulosilyticaceae</taxon>
        <taxon>Holtiella</taxon>
    </lineage>
</organism>
<keyword evidence="3" id="KW-1185">Reference proteome</keyword>
<keyword evidence="1" id="KW-1133">Transmembrane helix</keyword>
<proteinExistence type="predicted"/>
<sequence>MNEKEIYKNLDCIKPTQEQKDRMLNNILAQAKQKKVEPQKTSNVVSFRPRQWMYVAASLLVVVGVGSYVGKQSLMTPPSYMEQENPSYGQQVGVRRFMNYKGYRYVFLEEIPQNIDFSSLTNQLGQLESLLIFGETTDTAKEYATTFAQGGTIWESKDYNPDYRVIVEYEGQYYLCENVGRSDDTYFDLAHFFEAANFDERVLGIEVSTRVDGIFVTELDQQTSKALLEGISKSRFLEPAQIPYEELASDEAREKSITLKVLLSDETSLEIFATPSLRILSIGDNYYQISEAVQESLKGIMSNQ</sequence>
<dbReference type="Proteomes" id="UP001169242">
    <property type="component" value="Unassembled WGS sequence"/>
</dbReference>
<gene>
    <name evidence="2" type="ORF">PBV87_18470</name>
</gene>
<evidence type="ECO:0000256" key="1">
    <source>
        <dbReference type="SAM" id="Phobius"/>
    </source>
</evidence>
<dbReference type="RefSeq" id="WP_271013287.1">
    <property type="nucleotide sequence ID" value="NZ_JAQIFT010000062.1"/>
</dbReference>
<dbReference type="EMBL" id="JAQIFT010000062">
    <property type="protein sequence ID" value="MDA3733468.1"/>
    <property type="molecule type" value="Genomic_DNA"/>
</dbReference>
<name>A0AA42DR98_9FIRM</name>
<accession>A0AA42DR98</accession>
<evidence type="ECO:0000313" key="3">
    <source>
        <dbReference type="Proteomes" id="UP001169242"/>
    </source>
</evidence>
<keyword evidence="1" id="KW-0812">Transmembrane</keyword>
<protein>
    <submittedName>
        <fullName evidence="2">Uncharacterized protein</fullName>
    </submittedName>
</protein>
<dbReference type="AlphaFoldDB" id="A0AA42DR98"/>
<evidence type="ECO:0000313" key="2">
    <source>
        <dbReference type="EMBL" id="MDA3733468.1"/>
    </source>
</evidence>
<reference evidence="2" key="1">
    <citation type="journal article" date="2023" name="Int. J. Syst. Evol. Microbiol.">
        <title>&lt;i&gt;Holtiella tumoricola&lt;/i&gt; gen. nov. sp. nov., isolated from a human clinical sample.</title>
        <authorList>
            <person name="Allen-Vercoe E."/>
            <person name="Daigneault M.C."/>
            <person name="Vancuren S.J."/>
            <person name="Cochrane K."/>
            <person name="O'Neal L.L."/>
            <person name="Sankaranarayanan K."/>
            <person name="Lawson P.A."/>
        </authorList>
    </citation>
    <scope>NUCLEOTIDE SEQUENCE</scope>
    <source>
        <strain evidence="2">CC70A</strain>
    </source>
</reference>
<keyword evidence="1" id="KW-0472">Membrane</keyword>
<feature type="transmembrane region" description="Helical" evidence="1">
    <location>
        <begin position="52"/>
        <end position="70"/>
    </location>
</feature>
<comment type="caution">
    <text evidence="2">The sequence shown here is derived from an EMBL/GenBank/DDBJ whole genome shotgun (WGS) entry which is preliminary data.</text>
</comment>